<evidence type="ECO:0000313" key="1">
    <source>
        <dbReference type="EMBL" id="MFB2833482.1"/>
    </source>
</evidence>
<comment type="caution">
    <text evidence="1">The sequence shown here is derived from an EMBL/GenBank/DDBJ whole genome shotgun (WGS) entry which is preliminary data.</text>
</comment>
<dbReference type="Proteomes" id="UP001576780">
    <property type="component" value="Unassembled WGS sequence"/>
</dbReference>
<dbReference type="EMBL" id="JBHFNT010000035">
    <property type="protein sequence ID" value="MFB2833482.1"/>
    <property type="molecule type" value="Genomic_DNA"/>
</dbReference>
<organism evidence="1 2">
    <name type="scientific">Floridaenema evergladense BLCC-F167</name>
    <dbReference type="NCBI Taxonomy" id="3153639"/>
    <lineage>
        <taxon>Bacteria</taxon>
        <taxon>Bacillati</taxon>
        <taxon>Cyanobacteriota</taxon>
        <taxon>Cyanophyceae</taxon>
        <taxon>Oscillatoriophycideae</taxon>
        <taxon>Aerosakkonematales</taxon>
        <taxon>Aerosakkonemataceae</taxon>
        <taxon>Floridanema</taxon>
        <taxon>Floridanema evergladense</taxon>
    </lineage>
</organism>
<protein>
    <submittedName>
        <fullName evidence="1">Uncharacterized protein</fullName>
    </submittedName>
</protein>
<accession>A0ABV4WEI4</accession>
<dbReference type="RefSeq" id="WP_413275939.1">
    <property type="nucleotide sequence ID" value="NZ_JBHFNT010000035.1"/>
</dbReference>
<evidence type="ECO:0000313" key="2">
    <source>
        <dbReference type="Proteomes" id="UP001576780"/>
    </source>
</evidence>
<name>A0ABV4WEI4_9CYAN</name>
<reference evidence="1 2" key="1">
    <citation type="submission" date="2024-09" db="EMBL/GenBank/DDBJ databases">
        <title>Floridaenema gen nov. (Aerosakkonemataceae, Aerosakkonematales ord. nov., Cyanobacteria) from benthic tropical and subtropical fresh waters, with the description of four new species.</title>
        <authorList>
            <person name="Moretto J.A."/>
            <person name="Berthold D.E."/>
            <person name="Lefler F.W."/>
            <person name="Huang I.-S."/>
            <person name="Laughinghouse H. IV."/>
        </authorList>
    </citation>
    <scope>NUCLEOTIDE SEQUENCE [LARGE SCALE GENOMIC DNA]</scope>
    <source>
        <strain evidence="1 2">BLCC-F167</strain>
    </source>
</reference>
<gene>
    <name evidence="1" type="ORF">ACE1CA_03015</name>
</gene>
<keyword evidence="2" id="KW-1185">Reference proteome</keyword>
<sequence length="129" mass="13710">MTINDGGKGGQKDTSGSPNEVIIRVKQGTAKALGLDPLSELPEGKTGKNGVKYFKRGAKGTKSFTLVLKTPTEVGGVTVKTVDLPVPSSLSVTEFYKYAFANLKTKINGFISDDGMSYMWDSPTTTTTP</sequence>
<proteinExistence type="predicted"/>